<feature type="compositionally biased region" description="Polar residues" evidence="1">
    <location>
        <begin position="40"/>
        <end position="50"/>
    </location>
</feature>
<name>A0AAV4DUM5_9GAST</name>
<proteinExistence type="predicted"/>
<evidence type="ECO:0000313" key="2">
    <source>
        <dbReference type="EMBL" id="GFO47796.1"/>
    </source>
</evidence>
<dbReference type="Proteomes" id="UP000735302">
    <property type="component" value="Unassembled WGS sequence"/>
</dbReference>
<keyword evidence="3" id="KW-1185">Reference proteome</keyword>
<dbReference type="AlphaFoldDB" id="A0AAV4DUM5"/>
<protein>
    <submittedName>
        <fullName evidence="2">Uncharacterized protein</fullName>
    </submittedName>
</protein>
<evidence type="ECO:0000313" key="3">
    <source>
        <dbReference type="Proteomes" id="UP000735302"/>
    </source>
</evidence>
<evidence type="ECO:0000256" key="1">
    <source>
        <dbReference type="SAM" id="MobiDB-lite"/>
    </source>
</evidence>
<feature type="region of interest" description="Disordered" evidence="1">
    <location>
        <begin position="39"/>
        <end position="95"/>
    </location>
</feature>
<comment type="caution">
    <text evidence="2">The sequence shown here is derived from an EMBL/GenBank/DDBJ whole genome shotgun (WGS) entry which is preliminary data.</text>
</comment>
<reference evidence="2 3" key="1">
    <citation type="journal article" date="2021" name="Elife">
        <title>Chloroplast acquisition without the gene transfer in kleptoplastic sea slugs, Plakobranchus ocellatus.</title>
        <authorList>
            <person name="Maeda T."/>
            <person name="Takahashi S."/>
            <person name="Yoshida T."/>
            <person name="Shimamura S."/>
            <person name="Takaki Y."/>
            <person name="Nagai Y."/>
            <person name="Toyoda A."/>
            <person name="Suzuki Y."/>
            <person name="Arimoto A."/>
            <person name="Ishii H."/>
            <person name="Satoh N."/>
            <person name="Nishiyama T."/>
            <person name="Hasebe M."/>
            <person name="Maruyama T."/>
            <person name="Minagawa J."/>
            <person name="Obokata J."/>
            <person name="Shigenobu S."/>
        </authorList>
    </citation>
    <scope>NUCLEOTIDE SEQUENCE [LARGE SCALE GENOMIC DNA]</scope>
</reference>
<dbReference type="EMBL" id="BLXT01008348">
    <property type="protein sequence ID" value="GFO47796.1"/>
    <property type="molecule type" value="Genomic_DNA"/>
</dbReference>
<gene>
    <name evidence="2" type="ORF">PoB_007430100</name>
</gene>
<organism evidence="2 3">
    <name type="scientific">Plakobranchus ocellatus</name>
    <dbReference type="NCBI Taxonomy" id="259542"/>
    <lineage>
        <taxon>Eukaryota</taxon>
        <taxon>Metazoa</taxon>
        <taxon>Spiralia</taxon>
        <taxon>Lophotrochozoa</taxon>
        <taxon>Mollusca</taxon>
        <taxon>Gastropoda</taxon>
        <taxon>Heterobranchia</taxon>
        <taxon>Euthyneura</taxon>
        <taxon>Panpulmonata</taxon>
        <taxon>Sacoglossa</taxon>
        <taxon>Placobranchoidea</taxon>
        <taxon>Plakobranchidae</taxon>
        <taxon>Plakobranchus</taxon>
    </lineage>
</organism>
<feature type="compositionally biased region" description="Basic and acidic residues" evidence="1">
    <location>
        <begin position="86"/>
        <end position="95"/>
    </location>
</feature>
<sequence length="95" mass="10702">MTVREVGTTTCLVCVRNKAAIVQEASMTRGLVHVRLEIDGSSSTRGPQSERSYRGDPNQNLGGYRYDRNQSSALQRGDRIHRRGRNGSDRRRIRG</sequence>
<accession>A0AAV4DUM5</accession>